<dbReference type="PANTHER" id="PTHR33420">
    <property type="entry name" value="FIMBRIAL SUBUNIT ELFA-RELATED"/>
    <property type="match status" value="1"/>
</dbReference>
<comment type="subcellular location">
    <subcellularLocation>
        <location evidence="1">Fimbrium</location>
    </subcellularLocation>
</comment>
<feature type="signal peptide" evidence="5">
    <location>
        <begin position="1"/>
        <end position="18"/>
    </location>
</feature>
<dbReference type="PANTHER" id="PTHR33420:SF3">
    <property type="entry name" value="FIMBRIAL SUBUNIT ELFA"/>
    <property type="match status" value="1"/>
</dbReference>
<dbReference type="InterPro" id="IPR050263">
    <property type="entry name" value="Bact_Fimbrial_Adh_Pro"/>
</dbReference>
<protein>
    <submittedName>
        <fullName evidence="7">Fimbrial protein</fullName>
    </submittedName>
</protein>
<evidence type="ECO:0000256" key="5">
    <source>
        <dbReference type="SAM" id="SignalP"/>
    </source>
</evidence>
<accession>A0AAW7ZW78</accession>
<dbReference type="InterPro" id="IPR008966">
    <property type="entry name" value="Adhesion_dom_sf"/>
</dbReference>
<feature type="chain" id="PRO_5043364538" evidence="5">
    <location>
        <begin position="19"/>
        <end position="350"/>
    </location>
</feature>
<evidence type="ECO:0000256" key="3">
    <source>
        <dbReference type="ARBA" id="ARBA00022729"/>
    </source>
</evidence>
<evidence type="ECO:0000259" key="6">
    <source>
        <dbReference type="Pfam" id="PF00419"/>
    </source>
</evidence>
<evidence type="ECO:0000256" key="4">
    <source>
        <dbReference type="ARBA" id="ARBA00023263"/>
    </source>
</evidence>
<dbReference type="GO" id="GO:0009289">
    <property type="term" value="C:pilus"/>
    <property type="evidence" value="ECO:0007669"/>
    <property type="project" value="UniProtKB-SubCell"/>
</dbReference>
<evidence type="ECO:0000256" key="1">
    <source>
        <dbReference type="ARBA" id="ARBA00004561"/>
    </source>
</evidence>
<proteinExistence type="inferred from homology"/>
<gene>
    <name evidence="7" type="ORF">Q5934_21035</name>
</gene>
<dbReference type="RefSeq" id="WP_080934408.1">
    <property type="nucleotide sequence ID" value="NZ_CP083834.1"/>
</dbReference>
<name>A0AAW7ZW78_ENTAS</name>
<dbReference type="Proteomes" id="UP001176432">
    <property type="component" value="Unassembled WGS sequence"/>
</dbReference>
<dbReference type="Gene3D" id="2.60.40.1090">
    <property type="entry name" value="Fimbrial-type adhesion domain"/>
    <property type="match status" value="1"/>
</dbReference>
<dbReference type="Pfam" id="PF00419">
    <property type="entry name" value="Fimbrial"/>
    <property type="match status" value="1"/>
</dbReference>
<keyword evidence="4" id="KW-0281">Fimbrium</keyword>
<dbReference type="InterPro" id="IPR000259">
    <property type="entry name" value="Adhesion_dom_fimbrial"/>
</dbReference>
<dbReference type="EMBL" id="JAUPXB010000001">
    <property type="protein sequence ID" value="MDO7923929.1"/>
    <property type="molecule type" value="Genomic_DNA"/>
</dbReference>
<evidence type="ECO:0000313" key="7">
    <source>
        <dbReference type="EMBL" id="MDO7923929.1"/>
    </source>
</evidence>
<evidence type="ECO:0000313" key="8">
    <source>
        <dbReference type="Proteomes" id="UP001176432"/>
    </source>
</evidence>
<evidence type="ECO:0000256" key="2">
    <source>
        <dbReference type="ARBA" id="ARBA00006671"/>
    </source>
</evidence>
<comment type="similarity">
    <text evidence="2">Belongs to the fimbrial protein family.</text>
</comment>
<reference evidence="7" key="1">
    <citation type="submission" date="2023-07" db="EMBL/GenBank/DDBJ databases">
        <title>Isolates cultured from stool samples of acute diarrhea patients.</title>
        <authorList>
            <person name="Jiang S."/>
        </authorList>
    </citation>
    <scope>NUCLEOTIDE SEQUENCE</scope>
    <source>
        <strain evidence="7">L4424</strain>
    </source>
</reference>
<dbReference type="GO" id="GO:0043709">
    <property type="term" value="P:cell adhesion involved in single-species biofilm formation"/>
    <property type="evidence" value="ECO:0007669"/>
    <property type="project" value="TreeGrafter"/>
</dbReference>
<sequence length="350" mass="38164">MKEFTLIFLALFSLSADAQDALPGEDLETCTSTPVSVSLSGTAHFQRDSPVGTESEYITPDIQQSVTCALISIKDGITDRDAYYQFSASGESESGMPGVFKTNVEGVGIRFYYDVKEFSGFTYCQRENSEEYIRTNGSYIGLKCHWLDDTPSERVTSLIRAKLVKTNPSITSGTVTSTPAMINSRMAYNSTLFIYPLGSINISSSINTLSDKCTINNNNMSFDIGNVSITDFDGQSGYAPAKTSVQNLNLSCDNNANINITLTGNQHPDCSEQSVLALSNQGQPGVAQGVGVQLLYNNIPIKLNEMLNLKHSSGGQEIFPIEARYYQTKDKDQIRPGKANATATLNLTYQ</sequence>
<dbReference type="SUPFAM" id="SSF49401">
    <property type="entry name" value="Bacterial adhesins"/>
    <property type="match status" value="1"/>
</dbReference>
<organism evidence="7 8">
    <name type="scientific">Enterobacter asburiae</name>
    <dbReference type="NCBI Taxonomy" id="61645"/>
    <lineage>
        <taxon>Bacteria</taxon>
        <taxon>Pseudomonadati</taxon>
        <taxon>Pseudomonadota</taxon>
        <taxon>Gammaproteobacteria</taxon>
        <taxon>Enterobacterales</taxon>
        <taxon>Enterobacteriaceae</taxon>
        <taxon>Enterobacter</taxon>
        <taxon>Enterobacter cloacae complex</taxon>
    </lineage>
</organism>
<feature type="domain" description="Fimbrial-type adhesion" evidence="6">
    <location>
        <begin position="200"/>
        <end position="350"/>
    </location>
</feature>
<keyword evidence="3 5" id="KW-0732">Signal</keyword>
<dbReference type="AlphaFoldDB" id="A0AAW7ZW78"/>
<comment type="caution">
    <text evidence="7">The sequence shown here is derived from an EMBL/GenBank/DDBJ whole genome shotgun (WGS) entry which is preliminary data.</text>
</comment>
<dbReference type="InterPro" id="IPR036937">
    <property type="entry name" value="Adhesion_dom_fimbrial_sf"/>
</dbReference>
<dbReference type="Gene3D" id="2.60.40.3310">
    <property type="match status" value="1"/>
</dbReference>